<feature type="compositionally biased region" description="Basic and acidic residues" evidence="1">
    <location>
        <begin position="21"/>
        <end position="32"/>
    </location>
</feature>
<evidence type="ECO:0000259" key="2">
    <source>
        <dbReference type="Pfam" id="PF01693"/>
    </source>
</evidence>
<dbReference type="InterPro" id="IPR011320">
    <property type="entry name" value="RNase_H1_N"/>
</dbReference>
<feature type="region of interest" description="Disordered" evidence="1">
    <location>
        <begin position="1"/>
        <end position="86"/>
    </location>
</feature>
<evidence type="ECO:0000313" key="4">
    <source>
        <dbReference type="Proteomes" id="UP001465976"/>
    </source>
</evidence>
<dbReference type="Gene3D" id="3.40.970.10">
    <property type="entry name" value="Ribonuclease H1, N-terminal domain"/>
    <property type="match status" value="1"/>
</dbReference>
<evidence type="ECO:0000256" key="1">
    <source>
        <dbReference type="SAM" id="MobiDB-lite"/>
    </source>
</evidence>
<dbReference type="Pfam" id="PF01693">
    <property type="entry name" value="Cauli_VI"/>
    <property type="match status" value="1"/>
</dbReference>
<proteinExistence type="predicted"/>
<organism evidence="3 4">
    <name type="scientific">Marasmius crinis-equi</name>
    <dbReference type="NCBI Taxonomy" id="585013"/>
    <lineage>
        <taxon>Eukaryota</taxon>
        <taxon>Fungi</taxon>
        <taxon>Dikarya</taxon>
        <taxon>Basidiomycota</taxon>
        <taxon>Agaricomycotina</taxon>
        <taxon>Agaricomycetes</taxon>
        <taxon>Agaricomycetidae</taxon>
        <taxon>Agaricales</taxon>
        <taxon>Marasmiineae</taxon>
        <taxon>Marasmiaceae</taxon>
        <taxon>Marasmius</taxon>
    </lineage>
</organism>
<dbReference type="EMBL" id="JBAHYK010001579">
    <property type="protein sequence ID" value="KAL0567468.1"/>
    <property type="molecule type" value="Genomic_DNA"/>
</dbReference>
<dbReference type="Proteomes" id="UP001465976">
    <property type="component" value="Unassembled WGS sequence"/>
</dbReference>
<dbReference type="InterPro" id="IPR037056">
    <property type="entry name" value="RNase_H1_N_sf"/>
</dbReference>
<keyword evidence="4" id="KW-1185">Reference proteome</keyword>
<gene>
    <name evidence="3" type="ORF">V5O48_014521</name>
</gene>
<reference evidence="3 4" key="1">
    <citation type="submission" date="2024-02" db="EMBL/GenBank/DDBJ databases">
        <title>A draft genome for the cacao thread blight pathogen Marasmius crinis-equi.</title>
        <authorList>
            <person name="Cohen S.P."/>
            <person name="Baruah I.K."/>
            <person name="Amoako-Attah I."/>
            <person name="Bukari Y."/>
            <person name="Meinhardt L.W."/>
            <person name="Bailey B.A."/>
        </authorList>
    </citation>
    <scope>NUCLEOTIDE SEQUENCE [LARGE SCALE GENOMIC DNA]</scope>
    <source>
        <strain evidence="3 4">GH-76</strain>
    </source>
</reference>
<dbReference type="InterPro" id="IPR009027">
    <property type="entry name" value="Ribosomal_bL9/RNase_H1_N"/>
</dbReference>
<evidence type="ECO:0000313" key="3">
    <source>
        <dbReference type="EMBL" id="KAL0567468.1"/>
    </source>
</evidence>
<sequence>MPYHPQPATPTKTTITKTRLRTVEERSPGKDSEGEDSGTPTPSPTSTPTRSSFRTGKSQSTRLSASVSTTSSLTPSSQSQSTYAIPPGDESTIAFYAARYPGRVPHPNQLRGSATKYPIYYVISRGTSVGIFTDWNIVGEFVLGVKGNKYQGYNRFHRAWCAYREEWCRKDICVLSHYQDMAPVETQVQDSGLDLAMDNITLC</sequence>
<name>A0ABR3EX42_9AGAR</name>
<accession>A0ABR3EX42</accession>
<feature type="compositionally biased region" description="Low complexity" evidence="1">
    <location>
        <begin position="44"/>
        <end position="82"/>
    </location>
</feature>
<dbReference type="SUPFAM" id="SSF55658">
    <property type="entry name" value="L9 N-domain-like"/>
    <property type="match status" value="1"/>
</dbReference>
<protein>
    <recommendedName>
        <fullName evidence="2">Ribonuclease H1 N-terminal domain-containing protein</fullName>
    </recommendedName>
</protein>
<comment type="caution">
    <text evidence="3">The sequence shown here is derived from an EMBL/GenBank/DDBJ whole genome shotgun (WGS) entry which is preliminary data.</text>
</comment>
<feature type="domain" description="Ribonuclease H1 N-terminal" evidence="2">
    <location>
        <begin position="120"/>
        <end position="159"/>
    </location>
</feature>